<dbReference type="InterPro" id="IPR036318">
    <property type="entry name" value="FAD-bd_PCMH-like_sf"/>
</dbReference>
<dbReference type="AlphaFoldDB" id="A0A917WPQ5"/>
<dbReference type="GO" id="GO:0016020">
    <property type="term" value="C:membrane"/>
    <property type="evidence" value="ECO:0007669"/>
    <property type="project" value="InterPro"/>
</dbReference>
<dbReference type="SUPFAM" id="SSF56176">
    <property type="entry name" value="FAD-binding/transporter-associated domain-like"/>
    <property type="match status" value="1"/>
</dbReference>
<reference evidence="3" key="2">
    <citation type="submission" date="2020-09" db="EMBL/GenBank/DDBJ databases">
        <authorList>
            <person name="Sun Q."/>
            <person name="Ohkuma M."/>
        </authorList>
    </citation>
    <scope>NUCLEOTIDE SEQUENCE</scope>
    <source>
        <strain evidence="3">JCM 19831</strain>
    </source>
</reference>
<dbReference type="RefSeq" id="WP_190249594.1">
    <property type="nucleotide sequence ID" value="NZ_BMPI01000008.1"/>
</dbReference>
<dbReference type="InterPro" id="IPR006094">
    <property type="entry name" value="Oxid_FAD_bind_N"/>
</dbReference>
<dbReference type="Pfam" id="PF04030">
    <property type="entry name" value="ALO"/>
    <property type="match status" value="1"/>
</dbReference>
<dbReference type="GO" id="GO:0071949">
    <property type="term" value="F:FAD binding"/>
    <property type="evidence" value="ECO:0007669"/>
    <property type="project" value="InterPro"/>
</dbReference>
<dbReference type="EMBL" id="BMPI01000008">
    <property type="protein sequence ID" value="GGM19808.1"/>
    <property type="molecule type" value="Genomic_DNA"/>
</dbReference>
<dbReference type="Gene3D" id="3.30.43.10">
    <property type="entry name" value="Uridine Diphospho-n-acetylenolpyruvylglucosamine Reductase, domain 2"/>
    <property type="match status" value="1"/>
</dbReference>
<evidence type="ECO:0000259" key="2">
    <source>
        <dbReference type="PROSITE" id="PS51387"/>
    </source>
</evidence>
<feature type="domain" description="FAD-binding PCMH-type" evidence="2">
    <location>
        <begin position="12"/>
        <end position="176"/>
    </location>
</feature>
<gene>
    <name evidence="3" type="primary">xyoA</name>
    <name evidence="3" type="ORF">GCM10007977_021360</name>
</gene>
<dbReference type="InterPro" id="IPR007173">
    <property type="entry name" value="ALO_C"/>
</dbReference>
<name>A0A917WPQ5_9ACTN</name>
<evidence type="ECO:0000313" key="4">
    <source>
        <dbReference type="Proteomes" id="UP000642070"/>
    </source>
</evidence>
<dbReference type="InterPro" id="IPR016171">
    <property type="entry name" value="Vanillyl_alc_oxidase_C-sub2"/>
</dbReference>
<dbReference type="Gene3D" id="3.30.70.2520">
    <property type="match status" value="1"/>
</dbReference>
<organism evidence="3 4">
    <name type="scientific">Dactylosporangium sucinum</name>
    <dbReference type="NCBI Taxonomy" id="1424081"/>
    <lineage>
        <taxon>Bacteria</taxon>
        <taxon>Bacillati</taxon>
        <taxon>Actinomycetota</taxon>
        <taxon>Actinomycetes</taxon>
        <taxon>Micromonosporales</taxon>
        <taxon>Micromonosporaceae</taxon>
        <taxon>Dactylosporangium</taxon>
    </lineage>
</organism>
<protein>
    <submittedName>
        <fullName evidence="3">Xylitol oxidase</fullName>
    </submittedName>
</protein>
<dbReference type="PROSITE" id="PS51387">
    <property type="entry name" value="FAD_PCMH"/>
    <property type="match status" value="1"/>
</dbReference>
<dbReference type="Gene3D" id="1.10.45.10">
    <property type="entry name" value="Vanillyl-alcohol Oxidase, Chain A, domain 4"/>
    <property type="match status" value="1"/>
</dbReference>
<dbReference type="GO" id="GO:0080049">
    <property type="term" value="F:L-gulono-1,4-lactone dehydrogenase activity"/>
    <property type="evidence" value="ECO:0007669"/>
    <property type="project" value="TreeGrafter"/>
</dbReference>
<evidence type="ECO:0000256" key="1">
    <source>
        <dbReference type="ARBA" id="ARBA00023002"/>
    </source>
</evidence>
<dbReference type="GO" id="GO:0003885">
    <property type="term" value="F:D-arabinono-1,4-lactone oxidase activity"/>
    <property type="evidence" value="ECO:0007669"/>
    <property type="project" value="InterPro"/>
</dbReference>
<dbReference type="InterPro" id="IPR010031">
    <property type="entry name" value="FAD_lactone_oxidase-like"/>
</dbReference>
<keyword evidence="4" id="KW-1185">Reference proteome</keyword>
<dbReference type="InterPro" id="IPR016167">
    <property type="entry name" value="FAD-bd_PCMH_sub1"/>
</dbReference>
<sequence>MSEDWKNWAGNVTFEAARVHRPTSVEQVQEVVSGAEQVRVLGSGHSFNRIADTPADLVSVAGLPAGVRIDAERGTVSVAGGVRYGELAARLDAEGYALHNLGSLPHISIAGAVATGTHGSGAGLGNLATAVAGMQLVTADGELVELRRGDPEFAGAVVALGALGVVVRVELDIVPRFQVRQTVYEHLARAEVDAHWTELATSAYSVSLFTDWSGDTVNQVWLKRLDDGEAAPAELFGARPAGGPRHPISGVSPVSCTEQGDVPGPWHTRLPHFRLEFTPSSGEELQSEFFVAREDAVAAFAAVERVRHLVTPVLQISEVRVVAADDLWLSPHYRRGSVALHFTWVPDTEAVRPAVAALEAELAPFGARPHWGKVFHTAPDYERVGDFRALAARLDPDGKFRNAFVRRHLFGE</sequence>
<dbReference type="InterPro" id="IPR016166">
    <property type="entry name" value="FAD-bd_PCMH"/>
</dbReference>
<dbReference type="PANTHER" id="PTHR43762:SF1">
    <property type="entry name" value="D-ARABINONO-1,4-LACTONE OXIDASE"/>
    <property type="match status" value="1"/>
</dbReference>
<dbReference type="PANTHER" id="PTHR43762">
    <property type="entry name" value="L-GULONOLACTONE OXIDASE"/>
    <property type="match status" value="1"/>
</dbReference>
<proteinExistence type="predicted"/>
<accession>A0A917WPQ5</accession>
<dbReference type="Gene3D" id="3.30.465.10">
    <property type="match status" value="1"/>
</dbReference>
<reference evidence="3" key="1">
    <citation type="journal article" date="2014" name="Int. J. Syst. Evol. Microbiol.">
        <title>Complete genome sequence of Corynebacterium casei LMG S-19264T (=DSM 44701T), isolated from a smear-ripened cheese.</title>
        <authorList>
            <consortium name="US DOE Joint Genome Institute (JGI-PGF)"/>
            <person name="Walter F."/>
            <person name="Albersmeier A."/>
            <person name="Kalinowski J."/>
            <person name="Ruckert C."/>
        </authorList>
    </citation>
    <scope>NUCLEOTIDE SEQUENCE</scope>
    <source>
        <strain evidence="3">JCM 19831</strain>
    </source>
</reference>
<dbReference type="Proteomes" id="UP000642070">
    <property type="component" value="Unassembled WGS sequence"/>
</dbReference>
<dbReference type="InterPro" id="IPR016169">
    <property type="entry name" value="FAD-bd_PCMH_sub2"/>
</dbReference>
<keyword evidence="1" id="KW-0560">Oxidoreductase</keyword>
<comment type="caution">
    <text evidence="3">The sequence shown here is derived from an EMBL/GenBank/DDBJ whole genome shotgun (WGS) entry which is preliminary data.</text>
</comment>
<dbReference type="PIRSF" id="PIRSF000136">
    <property type="entry name" value="LGO_GLO"/>
    <property type="match status" value="1"/>
</dbReference>
<evidence type="ECO:0000313" key="3">
    <source>
        <dbReference type="EMBL" id="GGM19808.1"/>
    </source>
</evidence>
<dbReference type="Gene3D" id="3.30.70.2530">
    <property type="match status" value="1"/>
</dbReference>
<dbReference type="Pfam" id="PF01565">
    <property type="entry name" value="FAD_binding_4"/>
    <property type="match status" value="1"/>
</dbReference>